<gene>
    <name evidence="1" type="primary">ORF35220</name>
</gene>
<evidence type="ECO:0000313" key="1">
    <source>
        <dbReference type="EMBL" id="CEK59115.1"/>
    </source>
</evidence>
<dbReference type="EMBL" id="HACG01012250">
    <property type="protein sequence ID" value="CEK59115.1"/>
    <property type="molecule type" value="Transcribed_RNA"/>
</dbReference>
<organism evidence="1">
    <name type="scientific">Arion vulgaris</name>
    <dbReference type="NCBI Taxonomy" id="1028688"/>
    <lineage>
        <taxon>Eukaryota</taxon>
        <taxon>Metazoa</taxon>
        <taxon>Spiralia</taxon>
        <taxon>Lophotrochozoa</taxon>
        <taxon>Mollusca</taxon>
        <taxon>Gastropoda</taxon>
        <taxon>Heterobranchia</taxon>
        <taxon>Euthyneura</taxon>
        <taxon>Panpulmonata</taxon>
        <taxon>Eupulmonata</taxon>
        <taxon>Stylommatophora</taxon>
        <taxon>Helicina</taxon>
        <taxon>Arionoidea</taxon>
        <taxon>Arionidae</taxon>
        <taxon>Arion</taxon>
    </lineage>
</organism>
<reference evidence="1" key="1">
    <citation type="submission" date="2014-12" db="EMBL/GenBank/DDBJ databases">
        <title>Insight into the proteome of Arion vulgaris.</title>
        <authorList>
            <person name="Aradska J."/>
            <person name="Bulat T."/>
            <person name="Smidak R."/>
            <person name="Sarate P."/>
            <person name="Gangsoo J."/>
            <person name="Sialana F."/>
            <person name="Bilban M."/>
            <person name="Lubec G."/>
        </authorList>
    </citation>
    <scope>NUCLEOTIDE SEQUENCE</scope>
    <source>
        <tissue evidence="1">Skin</tissue>
    </source>
</reference>
<proteinExistence type="predicted"/>
<sequence length="61" mass="7036">MSSYATIDGEINQPNNWNDSCSSQIIEHHIWRSLAYRLNSKYTNQISTLCLSGVFKIDKKD</sequence>
<protein>
    <submittedName>
        <fullName evidence="1">Uncharacterized protein</fullName>
    </submittedName>
</protein>
<feature type="non-terminal residue" evidence="1">
    <location>
        <position position="61"/>
    </location>
</feature>
<name>A0A0B6YUF5_9EUPU</name>
<dbReference type="AlphaFoldDB" id="A0A0B6YUF5"/>
<accession>A0A0B6YUF5</accession>